<feature type="compositionally biased region" description="Basic and acidic residues" evidence="1">
    <location>
        <begin position="268"/>
        <end position="286"/>
    </location>
</feature>
<feature type="compositionally biased region" description="Low complexity" evidence="1">
    <location>
        <begin position="254"/>
        <end position="267"/>
    </location>
</feature>
<gene>
    <name evidence="3" type="ORF">H5410_021977</name>
</gene>
<dbReference type="InterPro" id="IPR025558">
    <property type="entry name" value="DUF4283"/>
</dbReference>
<feature type="domain" description="DUF4283" evidence="2">
    <location>
        <begin position="4"/>
        <end position="51"/>
    </location>
</feature>
<name>A0A9J5ZFT7_SOLCO</name>
<dbReference type="AlphaFoldDB" id="A0A9J5ZFT7"/>
<dbReference type="Pfam" id="PF14111">
    <property type="entry name" value="DUF4283"/>
    <property type="match status" value="1"/>
</dbReference>
<evidence type="ECO:0000256" key="1">
    <source>
        <dbReference type="SAM" id="MobiDB-lite"/>
    </source>
</evidence>
<evidence type="ECO:0000313" key="3">
    <source>
        <dbReference type="EMBL" id="KAG5610696.1"/>
    </source>
</evidence>
<comment type="caution">
    <text evidence="3">The sequence shown here is derived from an EMBL/GenBank/DDBJ whole genome shotgun (WGS) entry which is preliminary data.</text>
</comment>
<evidence type="ECO:0000259" key="2">
    <source>
        <dbReference type="Pfam" id="PF14111"/>
    </source>
</evidence>
<accession>A0A9J5ZFT7</accession>
<reference evidence="3 4" key="1">
    <citation type="submission" date="2020-09" db="EMBL/GenBank/DDBJ databases">
        <title>De no assembly of potato wild relative species, Solanum commersonii.</title>
        <authorList>
            <person name="Cho K."/>
        </authorList>
    </citation>
    <scope>NUCLEOTIDE SEQUENCE [LARGE SCALE GENOMIC DNA]</scope>
    <source>
        <strain evidence="3">LZ3.2</strain>
        <tissue evidence="3">Leaf</tissue>
    </source>
</reference>
<organism evidence="3 4">
    <name type="scientific">Solanum commersonii</name>
    <name type="common">Commerson's wild potato</name>
    <name type="synonym">Commerson's nightshade</name>
    <dbReference type="NCBI Taxonomy" id="4109"/>
    <lineage>
        <taxon>Eukaryota</taxon>
        <taxon>Viridiplantae</taxon>
        <taxon>Streptophyta</taxon>
        <taxon>Embryophyta</taxon>
        <taxon>Tracheophyta</taxon>
        <taxon>Spermatophyta</taxon>
        <taxon>Magnoliopsida</taxon>
        <taxon>eudicotyledons</taxon>
        <taxon>Gunneridae</taxon>
        <taxon>Pentapetalae</taxon>
        <taxon>asterids</taxon>
        <taxon>lamiids</taxon>
        <taxon>Solanales</taxon>
        <taxon>Solanaceae</taxon>
        <taxon>Solanoideae</taxon>
        <taxon>Solaneae</taxon>
        <taxon>Solanum</taxon>
    </lineage>
</organism>
<sequence>MNQIEDLQFAMIGKFAYEWSDLEELRKIIPQQCEIRGGCQIGLLRSKHILIYGAFYITSRDGNSYLLRTLIYDSRFKVNEETHQWQWRESPSAVGKPIQLDQATINKTRPSCARVKVMVDLKGDFPKAVEMQIENQVTGEIRTNMQPKEVAQEKIGPVHTFQKGKAKVLSNHKVVGDPGHWNVVRDNRKNRSIKEKHDNQMTVTTENSFDALTQEEITRVDFNIGSNSNINTKQDKGSFGQVLQGQASTSTMPMQHDNMDQNQQHNTHGNEHGNENHESVNMEDKQQTCRDSWALIVYNKHNSQTPQICNERRREDRGNIDNKLAIVVNPTD</sequence>
<dbReference type="EMBL" id="JACXVP010000004">
    <property type="protein sequence ID" value="KAG5610696.1"/>
    <property type="molecule type" value="Genomic_DNA"/>
</dbReference>
<proteinExistence type="predicted"/>
<evidence type="ECO:0000313" key="4">
    <source>
        <dbReference type="Proteomes" id="UP000824120"/>
    </source>
</evidence>
<feature type="region of interest" description="Disordered" evidence="1">
    <location>
        <begin position="245"/>
        <end position="286"/>
    </location>
</feature>
<dbReference type="Proteomes" id="UP000824120">
    <property type="component" value="Chromosome 4"/>
</dbReference>
<protein>
    <recommendedName>
        <fullName evidence="2">DUF4283 domain-containing protein</fullName>
    </recommendedName>
</protein>
<keyword evidence="4" id="KW-1185">Reference proteome</keyword>